<proteinExistence type="predicted"/>
<evidence type="ECO:0000313" key="4">
    <source>
        <dbReference type="Proteomes" id="UP000626092"/>
    </source>
</evidence>
<feature type="region of interest" description="Disordered" evidence="1">
    <location>
        <begin position="46"/>
        <end position="69"/>
    </location>
</feature>
<protein>
    <recommendedName>
        <fullName evidence="5">Transmembrane protein</fullName>
    </recommendedName>
</protein>
<evidence type="ECO:0008006" key="5">
    <source>
        <dbReference type="Google" id="ProtNLM"/>
    </source>
</evidence>
<organism evidence="3 4">
    <name type="scientific">Rhododendron simsii</name>
    <name type="common">Sims's rhododendron</name>
    <dbReference type="NCBI Taxonomy" id="118357"/>
    <lineage>
        <taxon>Eukaryota</taxon>
        <taxon>Viridiplantae</taxon>
        <taxon>Streptophyta</taxon>
        <taxon>Embryophyta</taxon>
        <taxon>Tracheophyta</taxon>
        <taxon>Spermatophyta</taxon>
        <taxon>Magnoliopsida</taxon>
        <taxon>eudicotyledons</taxon>
        <taxon>Gunneridae</taxon>
        <taxon>Pentapetalae</taxon>
        <taxon>asterids</taxon>
        <taxon>Ericales</taxon>
        <taxon>Ericaceae</taxon>
        <taxon>Ericoideae</taxon>
        <taxon>Rhodoreae</taxon>
        <taxon>Rhododendron</taxon>
    </lineage>
</organism>
<comment type="caution">
    <text evidence="3">The sequence shown here is derived from an EMBL/GenBank/DDBJ whole genome shotgun (WGS) entry which is preliminary data.</text>
</comment>
<feature type="signal peptide" evidence="2">
    <location>
        <begin position="1"/>
        <end position="24"/>
    </location>
</feature>
<keyword evidence="4" id="KW-1185">Reference proteome</keyword>
<evidence type="ECO:0000256" key="1">
    <source>
        <dbReference type="SAM" id="MobiDB-lite"/>
    </source>
</evidence>
<name>A0A834HBY7_RHOSS</name>
<gene>
    <name evidence="3" type="ORF">RHSIM_Rhsim04G0111900</name>
</gene>
<dbReference type="Proteomes" id="UP000626092">
    <property type="component" value="Unassembled WGS sequence"/>
</dbReference>
<dbReference type="OrthoDB" id="10423591at2759"/>
<dbReference type="EMBL" id="WJXA01000004">
    <property type="protein sequence ID" value="KAF7145255.1"/>
    <property type="molecule type" value="Genomic_DNA"/>
</dbReference>
<reference evidence="3" key="1">
    <citation type="submission" date="2019-11" db="EMBL/GenBank/DDBJ databases">
        <authorList>
            <person name="Liu Y."/>
            <person name="Hou J."/>
            <person name="Li T.-Q."/>
            <person name="Guan C.-H."/>
            <person name="Wu X."/>
            <person name="Wu H.-Z."/>
            <person name="Ling F."/>
            <person name="Zhang R."/>
            <person name="Shi X.-G."/>
            <person name="Ren J.-P."/>
            <person name="Chen E.-F."/>
            <person name="Sun J.-M."/>
        </authorList>
    </citation>
    <scope>NUCLEOTIDE SEQUENCE</scope>
    <source>
        <strain evidence="3">Adult_tree_wgs_1</strain>
        <tissue evidence="3">Leaves</tissue>
    </source>
</reference>
<feature type="chain" id="PRO_5032865910" description="Transmembrane protein" evidence="2">
    <location>
        <begin position="25"/>
        <end position="69"/>
    </location>
</feature>
<evidence type="ECO:0000313" key="3">
    <source>
        <dbReference type="EMBL" id="KAF7145255.1"/>
    </source>
</evidence>
<keyword evidence="2" id="KW-0732">Signal</keyword>
<sequence>MMNLKVSSLVSFVVLLLLLLSIHSLPSSVVVARDVSPTRHRLIAAHGSTSNPLVPHAVSDAVGNRRPAP</sequence>
<accession>A0A834HBY7</accession>
<dbReference type="AlphaFoldDB" id="A0A834HBY7"/>
<evidence type="ECO:0000256" key="2">
    <source>
        <dbReference type="SAM" id="SignalP"/>
    </source>
</evidence>